<organism evidence="1">
    <name type="scientific">Ixodes ricinus</name>
    <name type="common">Common tick</name>
    <name type="synonym">Acarus ricinus</name>
    <dbReference type="NCBI Taxonomy" id="34613"/>
    <lineage>
        <taxon>Eukaryota</taxon>
        <taxon>Metazoa</taxon>
        <taxon>Ecdysozoa</taxon>
        <taxon>Arthropoda</taxon>
        <taxon>Chelicerata</taxon>
        <taxon>Arachnida</taxon>
        <taxon>Acari</taxon>
        <taxon>Parasitiformes</taxon>
        <taxon>Ixodida</taxon>
        <taxon>Ixodoidea</taxon>
        <taxon>Ixodidae</taxon>
        <taxon>Ixodinae</taxon>
        <taxon>Ixodes</taxon>
    </lineage>
</organism>
<protein>
    <submittedName>
        <fullName evidence="1">Uncharacterized protein</fullName>
    </submittedName>
</protein>
<sequence>MPCARRSLSWAAWSLSRWARSSPREKGRYKSTSTSVTTRWGCRARWKASGFHPSDRATLCWRPGTRWEWWVSSAPSTSPWRCTAGTAPLLSSVGTPWCGREPAPRHCAALQSPRFWPRSSRPTTFRAPPVRW</sequence>
<reference evidence="1" key="1">
    <citation type="submission" date="2019-12" db="EMBL/GenBank/DDBJ databases">
        <title>An insight into the sialome of adult female Ixodes ricinus ticks feeding for 6 days.</title>
        <authorList>
            <person name="Perner J."/>
            <person name="Ribeiro J.M.C."/>
        </authorList>
    </citation>
    <scope>NUCLEOTIDE SEQUENCE</scope>
    <source>
        <strain evidence="1">Semi-engorged</strain>
        <tissue evidence="1">Salivary glands</tissue>
    </source>
</reference>
<proteinExistence type="predicted"/>
<evidence type="ECO:0000313" key="1">
    <source>
        <dbReference type="EMBL" id="MXU92352.1"/>
    </source>
</evidence>
<dbReference type="AlphaFoldDB" id="A0A6B0URP4"/>
<dbReference type="EMBL" id="GIFC01010269">
    <property type="protein sequence ID" value="MXU92352.1"/>
    <property type="molecule type" value="Transcribed_RNA"/>
</dbReference>
<accession>A0A6B0URP4</accession>
<name>A0A6B0URP4_IXORI</name>